<dbReference type="RefSeq" id="WP_200234221.1">
    <property type="nucleotide sequence ID" value="NZ_NRRV01000006.1"/>
</dbReference>
<feature type="domain" description="TMEM205-like" evidence="6">
    <location>
        <begin position="14"/>
        <end position="106"/>
    </location>
</feature>
<proteinExistence type="predicted"/>
<evidence type="ECO:0000259" key="6">
    <source>
        <dbReference type="Pfam" id="PF13664"/>
    </source>
</evidence>
<keyword evidence="2 5" id="KW-0812">Transmembrane</keyword>
<feature type="transmembrane region" description="Helical" evidence="5">
    <location>
        <begin position="52"/>
        <end position="71"/>
    </location>
</feature>
<reference evidence="7 8" key="1">
    <citation type="journal article" date="2020" name="Microorganisms">
        <title>Osmotic Adaptation and Compatible Solute Biosynthesis of Phototrophic Bacteria as Revealed from Genome Analyses.</title>
        <authorList>
            <person name="Imhoff J.F."/>
            <person name="Rahn T."/>
            <person name="Kunzel S."/>
            <person name="Keller A."/>
            <person name="Neulinger S.C."/>
        </authorList>
    </citation>
    <scope>NUCLEOTIDE SEQUENCE [LARGE SCALE GENOMIC DNA]</scope>
    <source>
        <strain evidence="7 8">DSM 6210</strain>
    </source>
</reference>
<evidence type="ECO:0000256" key="3">
    <source>
        <dbReference type="ARBA" id="ARBA00022989"/>
    </source>
</evidence>
<evidence type="ECO:0000313" key="7">
    <source>
        <dbReference type="EMBL" id="MBK1629877.1"/>
    </source>
</evidence>
<protein>
    <recommendedName>
        <fullName evidence="6">TMEM205-like domain-containing protein</fullName>
    </recommendedName>
</protein>
<evidence type="ECO:0000313" key="8">
    <source>
        <dbReference type="Proteomes" id="UP000748752"/>
    </source>
</evidence>
<organism evidence="7 8">
    <name type="scientific">Thiohalocapsa halophila</name>
    <dbReference type="NCBI Taxonomy" id="69359"/>
    <lineage>
        <taxon>Bacteria</taxon>
        <taxon>Pseudomonadati</taxon>
        <taxon>Pseudomonadota</taxon>
        <taxon>Gammaproteobacteria</taxon>
        <taxon>Chromatiales</taxon>
        <taxon>Chromatiaceae</taxon>
        <taxon>Thiohalocapsa</taxon>
    </lineage>
</organism>
<dbReference type="Pfam" id="PF13664">
    <property type="entry name" value="DUF4149"/>
    <property type="match status" value="1"/>
</dbReference>
<feature type="transmembrane region" description="Helical" evidence="5">
    <location>
        <begin position="6"/>
        <end position="32"/>
    </location>
</feature>
<comment type="caution">
    <text evidence="7">The sequence shown here is derived from an EMBL/GenBank/DDBJ whole genome shotgun (WGS) entry which is preliminary data.</text>
</comment>
<gene>
    <name evidence="7" type="ORF">CKO31_03795</name>
</gene>
<keyword evidence="8" id="KW-1185">Reference proteome</keyword>
<evidence type="ECO:0000256" key="2">
    <source>
        <dbReference type="ARBA" id="ARBA00022692"/>
    </source>
</evidence>
<dbReference type="InterPro" id="IPR025423">
    <property type="entry name" value="TMEM205-like"/>
</dbReference>
<feature type="transmembrane region" description="Helical" evidence="5">
    <location>
        <begin position="116"/>
        <end position="136"/>
    </location>
</feature>
<name>A0ABS1CDJ5_9GAMM</name>
<comment type="subcellular location">
    <subcellularLocation>
        <location evidence="1">Membrane</location>
    </subcellularLocation>
</comment>
<feature type="transmembrane region" description="Helical" evidence="5">
    <location>
        <begin position="77"/>
        <end position="95"/>
    </location>
</feature>
<sequence length="137" mass="14541">MNLSLGFHVIAGFALALAFGGMTFFSAVMAPLVFTKLPFETAGGFIRQVFPWYYLTIGGVSVVAALALLFAGESLGALLAALVAVGFWLARQVLMPRINAARDAGEDATFNRLHRVSVVINGAQWLLLAAALVMVLV</sequence>
<dbReference type="EMBL" id="NRRV01000006">
    <property type="protein sequence ID" value="MBK1629877.1"/>
    <property type="molecule type" value="Genomic_DNA"/>
</dbReference>
<accession>A0ABS1CDJ5</accession>
<keyword evidence="4 5" id="KW-0472">Membrane</keyword>
<evidence type="ECO:0000256" key="4">
    <source>
        <dbReference type="ARBA" id="ARBA00023136"/>
    </source>
</evidence>
<evidence type="ECO:0000256" key="5">
    <source>
        <dbReference type="SAM" id="Phobius"/>
    </source>
</evidence>
<dbReference type="Proteomes" id="UP000748752">
    <property type="component" value="Unassembled WGS sequence"/>
</dbReference>
<evidence type="ECO:0000256" key="1">
    <source>
        <dbReference type="ARBA" id="ARBA00004370"/>
    </source>
</evidence>
<keyword evidence="3 5" id="KW-1133">Transmembrane helix</keyword>